<evidence type="ECO:0000313" key="2">
    <source>
        <dbReference type="EMBL" id="MXO73506.1"/>
    </source>
</evidence>
<feature type="compositionally biased region" description="Polar residues" evidence="1">
    <location>
        <begin position="87"/>
        <end position="97"/>
    </location>
</feature>
<accession>A0A844Z2R7</accession>
<proteinExistence type="predicted"/>
<evidence type="ECO:0000256" key="1">
    <source>
        <dbReference type="SAM" id="MobiDB-lite"/>
    </source>
</evidence>
<evidence type="ECO:0000313" key="3">
    <source>
        <dbReference type="Proteomes" id="UP000466966"/>
    </source>
</evidence>
<gene>
    <name evidence="2" type="ORF">GRI99_17960</name>
</gene>
<comment type="caution">
    <text evidence="2">The sequence shown here is derived from an EMBL/GenBank/DDBJ whole genome shotgun (WGS) entry which is preliminary data.</text>
</comment>
<feature type="region of interest" description="Disordered" evidence="1">
    <location>
        <begin position="67"/>
        <end position="105"/>
    </location>
</feature>
<protein>
    <submittedName>
        <fullName evidence="2">Uncharacterized protein</fullName>
    </submittedName>
</protein>
<reference evidence="2 3" key="1">
    <citation type="submission" date="2019-12" db="EMBL/GenBank/DDBJ databases">
        <title>Genomic-based taxomic classification of the family Erythrobacteraceae.</title>
        <authorList>
            <person name="Xu L."/>
        </authorList>
    </citation>
    <scope>NUCLEOTIDE SEQUENCE [LARGE SCALE GENOMIC DNA]</scope>
    <source>
        <strain evidence="2 3">M0322</strain>
    </source>
</reference>
<sequence>MPVVPKAAIPTTASITEARVMRGVYTAPFTGIHGWFWQKRSMNKVSLWLEGSGGMTSSMIFNAAGESDRPLQDVENGVEGSAAGHAMQSSGQASGQEAESCKVGE</sequence>
<name>A0A844Z2R7_9SPHN</name>
<dbReference type="Proteomes" id="UP000466966">
    <property type="component" value="Unassembled WGS sequence"/>
</dbReference>
<organism evidence="2 3">
    <name type="scientific">Alteraurantiacibacter buctensis</name>
    <dbReference type="NCBI Taxonomy" id="1503981"/>
    <lineage>
        <taxon>Bacteria</taxon>
        <taxon>Pseudomonadati</taxon>
        <taxon>Pseudomonadota</taxon>
        <taxon>Alphaproteobacteria</taxon>
        <taxon>Sphingomonadales</taxon>
        <taxon>Erythrobacteraceae</taxon>
        <taxon>Alteraurantiacibacter</taxon>
    </lineage>
</organism>
<dbReference type="RefSeq" id="WP_160773428.1">
    <property type="nucleotide sequence ID" value="NZ_WTYV01000010.1"/>
</dbReference>
<keyword evidence="3" id="KW-1185">Reference proteome</keyword>
<dbReference type="EMBL" id="WTYV01000010">
    <property type="protein sequence ID" value="MXO73506.1"/>
    <property type="molecule type" value="Genomic_DNA"/>
</dbReference>
<dbReference type="OrthoDB" id="952847at2"/>
<dbReference type="AlphaFoldDB" id="A0A844Z2R7"/>